<evidence type="ECO:0000259" key="14">
    <source>
        <dbReference type="PROSITE" id="PS50873"/>
    </source>
</evidence>
<evidence type="ECO:0000256" key="8">
    <source>
        <dbReference type="ARBA" id="ARBA00023004"/>
    </source>
</evidence>
<dbReference type="InterPro" id="IPR000823">
    <property type="entry name" value="Peroxidase_pln"/>
</dbReference>
<comment type="cofactor">
    <cofactor evidence="10">
        <name>heme b</name>
        <dbReference type="ChEBI" id="CHEBI:60344"/>
    </cofactor>
    <text evidence="10">Binds 1 heme b (iron(II)-protoporphyrin IX) group per subunit.</text>
</comment>
<dbReference type="PROSITE" id="PS50873">
    <property type="entry name" value="PEROXIDASE_4"/>
    <property type="match status" value="1"/>
</dbReference>
<comment type="catalytic activity">
    <reaction evidence="1">
        <text>2 a phenolic donor + H2O2 = 2 a phenolic radical donor + 2 H2O</text>
        <dbReference type="Rhea" id="RHEA:56136"/>
        <dbReference type="ChEBI" id="CHEBI:15377"/>
        <dbReference type="ChEBI" id="CHEBI:16240"/>
        <dbReference type="ChEBI" id="CHEBI:139520"/>
        <dbReference type="ChEBI" id="CHEBI:139521"/>
        <dbReference type="EC" id="1.11.1.7"/>
    </reaction>
</comment>
<evidence type="ECO:0000256" key="13">
    <source>
        <dbReference type="SAM" id="MobiDB-lite"/>
    </source>
</evidence>
<keyword evidence="9" id="KW-0376">Hydrogen peroxide</keyword>
<evidence type="ECO:0000256" key="1">
    <source>
        <dbReference type="ARBA" id="ARBA00000189"/>
    </source>
</evidence>
<dbReference type="InterPro" id="IPR002016">
    <property type="entry name" value="Haem_peroxidase"/>
</dbReference>
<evidence type="ECO:0000313" key="15">
    <source>
        <dbReference type="EMBL" id="RLN34836.1"/>
    </source>
</evidence>
<protein>
    <submittedName>
        <fullName evidence="15">Peroxidase 2</fullName>
    </submittedName>
</protein>
<dbReference type="GO" id="GO:0140825">
    <property type="term" value="F:lactoperoxidase activity"/>
    <property type="evidence" value="ECO:0007669"/>
    <property type="project" value="UniProtKB-EC"/>
</dbReference>
<comment type="similarity">
    <text evidence="12">Belongs to the peroxidase family.</text>
</comment>
<evidence type="ECO:0000256" key="5">
    <source>
        <dbReference type="ARBA" id="ARBA00022723"/>
    </source>
</evidence>
<dbReference type="PANTHER" id="PTHR31388">
    <property type="entry name" value="PEROXIDASE 72-RELATED"/>
    <property type="match status" value="1"/>
</dbReference>
<evidence type="ECO:0000256" key="7">
    <source>
        <dbReference type="ARBA" id="ARBA00023002"/>
    </source>
</evidence>
<keyword evidence="8 10" id="KW-0408">Iron</keyword>
<dbReference type="PANTHER" id="PTHR31388:SF127">
    <property type="entry name" value="PEROXIDASE"/>
    <property type="match status" value="1"/>
</dbReference>
<comment type="subcellular location">
    <subcellularLocation>
        <location evidence="2">Secreted</location>
    </subcellularLocation>
</comment>
<evidence type="ECO:0000256" key="11">
    <source>
        <dbReference type="PIRSR" id="PIRSR600823-5"/>
    </source>
</evidence>
<evidence type="ECO:0000256" key="3">
    <source>
        <dbReference type="ARBA" id="ARBA00022559"/>
    </source>
</evidence>
<gene>
    <name evidence="15" type="ORF">C2845_PM03G16200</name>
</gene>
<keyword evidence="3 15" id="KW-0575">Peroxidase</keyword>
<keyword evidence="5 10" id="KW-0479">Metal-binding</keyword>
<dbReference type="GO" id="GO:0020037">
    <property type="term" value="F:heme binding"/>
    <property type="evidence" value="ECO:0007669"/>
    <property type="project" value="InterPro"/>
</dbReference>
<keyword evidence="6 10" id="KW-0106">Calcium</keyword>
<dbReference type="InterPro" id="IPR010255">
    <property type="entry name" value="Haem_peroxidase_sf"/>
</dbReference>
<evidence type="ECO:0000256" key="6">
    <source>
        <dbReference type="ARBA" id="ARBA00022837"/>
    </source>
</evidence>
<dbReference type="OrthoDB" id="2113341at2759"/>
<comment type="caution">
    <text evidence="15">The sequence shown here is derived from an EMBL/GenBank/DDBJ whole genome shotgun (WGS) entry which is preliminary data.</text>
</comment>
<comment type="cofactor">
    <cofactor evidence="10">
        <name>Ca(2+)</name>
        <dbReference type="ChEBI" id="CHEBI:29108"/>
    </cofactor>
    <text evidence="10">Binds 2 calcium ions per subunit.</text>
</comment>
<dbReference type="EMBL" id="PQIB02000002">
    <property type="protein sequence ID" value="RLN34836.1"/>
    <property type="molecule type" value="Genomic_DNA"/>
</dbReference>
<sequence length="142" mass="15514">MVALSGGHTIGQAQCRFFRDHIYNDTNINSTFASSLQGSCPPGERQRRRHPGAAGRDVAHRVRQRLLLQPAKSEGAPALGPGALERRQHRRDGPELRVQRVGVQQRLCGGDGEDGEHQPQDGEPGPGQERLLQGQLLISIDC</sequence>
<evidence type="ECO:0000256" key="9">
    <source>
        <dbReference type="ARBA" id="ARBA00023324"/>
    </source>
</evidence>
<feature type="region of interest" description="Disordered" evidence="13">
    <location>
        <begin position="33"/>
        <end position="133"/>
    </location>
</feature>
<evidence type="ECO:0000256" key="10">
    <source>
        <dbReference type="PIRSR" id="PIRSR600823-3"/>
    </source>
</evidence>
<dbReference type="AlphaFoldDB" id="A0A3L6TDC2"/>
<feature type="disulfide bond" evidence="11">
    <location>
        <begin position="15"/>
        <end position="40"/>
    </location>
</feature>
<evidence type="ECO:0000313" key="16">
    <source>
        <dbReference type="Proteomes" id="UP000275267"/>
    </source>
</evidence>
<dbReference type="Proteomes" id="UP000275267">
    <property type="component" value="Unassembled WGS sequence"/>
</dbReference>
<feature type="binding site" description="axial binding residue" evidence="10">
    <location>
        <position position="8"/>
    </location>
    <ligand>
        <name>heme b</name>
        <dbReference type="ChEBI" id="CHEBI:60344"/>
    </ligand>
    <ligandPart>
        <name>Fe</name>
        <dbReference type="ChEBI" id="CHEBI:18248"/>
    </ligandPart>
</feature>
<keyword evidence="16" id="KW-1185">Reference proteome</keyword>
<dbReference type="GO" id="GO:0006979">
    <property type="term" value="P:response to oxidative stress"/>
    <property type="evidence" value="ECO:0007669"/>
    <property type="project" value="InterPro"/>
</dbReference>
<dbReference type="GO" id="GO:0046872">
    <property type="term" value="F:metal ion binding"/>
    <property type="evidence" value="ECO:0007669"/>
    <property type="project" value="UniProtKB-KW"/>
</dbReference>
<evidence type="ECO:0000256" key="12">
    <source>
        <dbReference type="RuleBase" id="RU004241"/>
    </source>
</evidence>
<dbReference type="STRING" id="4540.A0A3L6TDC2"/>
<reference evidence="16" key="1">
    <citation type="journal article" date="2019" name="Nat. Commun.">
        <title>The genome of broomcorn millet.</title>
        <authorList>
            <person name="Zou C."/>
            <person name="Miki D."/>
            <person name="Li D."/>
            <person name="Tang Q."/>
            <person name="Xiao L."/>
            <person name="Rajput S."/>
            <person name="Deng P."/>
            <person name="Jia W."/>
            <person name="Huang R."/>
            <person name="Zhang M."/>
            <person name="Sun Y."/>
            <person name="Hu J."/>
            <person name="Fu X."/>
            <person name="Schnable P.S."/>
            <person name="Li F."/>
            <person name="Zhang H."/>
            <person name="Feng B."/>
            <person name="Zhu X."/>
            <person name="Liu R."/>
            <person name="Schnable J.C."/>
            <person name="Zhu J.-K."/>
            <person name="Zhang H."/>
        </authorList>
    </citation>
    <scope>NUCLEOTIDE SEQUENCE [LARGE SCALE GENOMIC DNA]</scope>
</reference>
<evidence type="ECO:0000256" key="4">
    <source>
        <dbReference type="ARBA" id="ARBA00022617"/>
    </source>
</evidence>
<dbReference type="Pfam" id="PF00141">
    <property type="entry name" value="peroxidase"/>
    <property type="match status" value="1"/>
</dbReference>
<proteinExistence type="inferred from homology"/>
<dbReference type="GO" id="GO:0005576">
    <property type="term" value="C:extracellular region"/>
    <property type="evidence" value="ECO:0007669"/>
    <property type="project" value="UniProtKB-SubCell"/>
</dbReference>
<dbReference type="Gene3D" id="1.10.420.10">
    <property type="entry name" value="Peroxidase, domain 2"/>
    <property type="match status" value="1"/>
</dbReference>
<name>A0A3L6TDC2_PANMI</name>
<evidence type="ECO:0000256" key="2">
    <source>
        <dbReference type="ARBA" id="ARBA00004613"/>
    </source>
</evidence>
<feature type="binding site" evidence="10">
    <location>
        <position position="9"/>
    </location>
    <ligand>
        <name>Ca(2+)</name>
        <dbReference type="ChEBI" id="CHEBI:29108"/>
        <label>2</label>
    </ligand>
</feature>
<keyword evidence="7" id="KW-0560">Oxidoreductase</keyword>
<dbReference type="SUPFAM" id="SSF48113">
    <property type="entry name" value="Heme-dependent peroxidases"/>
    <property type="match status" value="1"/>
</dbReference>
<feature type="domain" description="Plant heme peroxidase family profile" evidence="14">
    <location>
        <begin position="1"/>
        <end position="41"/>
    </location>
</feature>
<accession>A0A3L6TDC2</accession>
<keyword evidence="11" id="KW-1015">Disulfide bond</keyword>
<keyword evidence="4" id="KW-0349">Heme</keyword>
<organism evidence="15 16">
    <name type="scientific">Panicum miliaceum</name>
    <name type="common">Proso millet</name>
    <name type="synonym">Broomcorn millet</name>
    <dbReference type="NCBI Taxonomy" id="4540"/>
    <lineage>
        <taxon>Eukaryota</taxon>
        <taxon>Viridiplantae</taxon>
        <taxon>Streptophyta</taxon>
        <taxon>Embryophyta</taxon>
        <taxon>Tracheophyta</taxon>
        <taxon>Spermatophyta</taxon>
        <taxon>Magnoliopsida</taxon>
        <taxon>Liliopsida</taxon>
        <taxon>Poales</taxon>
        <taxon>Poaceae</taxon>
        <taxon>PACMAD clade</taxon>
        <taxon>Panicoideae</taxon>
        <taxon>Panicodae</taxon>
        <taxon>Paniceae</taxon>
        <taxon>Panicinae</taxon>
        <taxon>Panicum</taxon>
        <taxon>Panicum sect. Panicum</taxon>
    </lineage>
</organism>
<dbReference type="GO" id="GO:0042744">
    <property type="term" value="P:hydrogen peroxide catabolic process"/>
    <property type="evidence" value="ECO:0007669"/>
    <property type="project" value="UniProtKB-KW"/>
</dbReference>